<sequence length="83" mass="9214">MKTAGIPMFALDGTHSKNHLGGTILFLVGYDSNGRIRIVAFMFCDGETSENYKLFAERCKVAGWNHPWGRPQGFQPEPPVVSD</sequence>
<evidence type="ECO:0000313" key="2">
    <source>
        <dbReference type="EMBL" id="GMI36465.1"/>
    </source>
</evidence>
<comment type="caution">
    <text evidence="2">The sequence shown here is derived from an EMBL/GenBank/DDBJ whole genome shotgun (WGS) entry which is preliminary data.</text>
</comment>
<dbReference type="Pfam" id="PF10551">
    <property type="entry name" value="MULE"/>
    <property type="match status" value="1"/>
</dbReference>
<name>A0A9W7G5C5_9STRA</name>
<gene>
    <name evidence="2" type="ORF">TrCOL_g257</name>
</gene>
<keyword evidence="3" id="KW-1185">Reference proteome</keyword>
<evidence type="ECO:0000313" key="3">
    <source>
        <dbReference type="Proteomes" id="UP001165065"/>
    </source>
</evidence>
<proteinExistence type="predicted"/>
<dbReference type="InterPro" id="IPR018289">
    <property type="entry name" value="MULE_transposase_dom"/>
</dbReference>
<organism evidence="2 3">
    <name type="scientific">Triparma columacea</name>
    <dbReference type="NCBI Taxonomy" id="722753"/>
    <lineage>
        <taxon>Eukaryota</taxon>
        <taxon>Sar</taxon>
        <taxon>Stramenopiles</taxon>
        <taxon>Ochrophyta</taxon>
        <taxon>Bolidophyceae</taxon>
        <taxon>Parmales</taxon>
        <taxon>Triparmaceae</taxon>
        <taxon>Triparma</taxon>
    </lineage>
</organism>
<protein>
    <recommendedName>
        <fullName evidence="1">MULE transposase domain-containing protein</fullName>
    </recommendedName>
</protein>
<accession>A0A9W7G5C5</accession>
<dbReference type="EMBL" id="BRYA01000957">
    <property type="protein sequence ID" value="GMI36465.1"/>
    <property type="molecule type" value="Genomic_DNA"/>
</dbReference>
<evidence type="ECO:0000259" key="1">
    <source>
        <dbReference type="Pfam" id="PF10551"/>
    </source>
</evidence>
<dbReference type="Proteomes" id="UP001165065">
    <property type="component" value="Unassembled WGS sequence"/>
</dbReference>
<reference evidence="3" key="1">
    <citation type="journal article" date="2023" name="Commun. Biol.">
        <title>Genome analysis of Parmales, the sister group of diatoms, reveals the evolutionary specialization of diatoms from phago-mixotrophs to photoautotrophs.</title>
        <authorList>
            <person name="Ban H."/>
            <person name="Sato S."/>
            <person name="Yoshikawa S."/>
            <person name="Yamada K."/>
            <person name="Nakamura Y."/>
            <person name="Ichinomiya M."/>
            <person name="Sato N."/>
            <person name="Blanc-Mathieu R."/>
            <person name="Endo H."/>
            <person name="Kuwata A."/>
            <person name="Ogata H."/>
        </authorList>
    </citation>
    <scope>NUCLEOTIDE SEQUENCE [LARGE SCALE GENOMIC DNA]</scope>
</reference>
<dbReference type="OrthoDB" id="165010at2759"/>
<feature type="domain" description="MULE transposase" evidence="1">
    <location>
        <begin position="10"/>
        <end position="61"/>
    </location>
</feature>
<dbReference type="AlphaFoldDB" id="A0A9W7G5C5"/>